<keyword evidence="2" id="KW-0119">Carbohydrate metabolism</keyword>
<feature type="domain" description="Carbohydrate kinase FGGY C-terminal" evidence="6">
    <location>
        <begin position="294"/>
        <end position="445"/>
    </location>
</feature>
<organism evidence="7 8">
    <name type="scientific">Brachybacterium rhamnosum</name>
    <dbReference type="NCBI Taxonomy" id="173361"/>
    <lineage>
        <taxon>Bacteria</taxon>
        <taxon>Bacillati</taxon>
        <taxon>Actinomycetota</taxon>
        <taxon>Actinomycetes</taxon>
        <taxon>Micrococcales</taxon>
        <taxon>Dermabacteraceae</taxon>
        <taxon>Brachybacterium</taxon>
    </lineage>
</organism>
<dbReference type="RefSeq" id="WP_343903508.1">
    <property type="nucleotide sequence ID" value="NZ_BAAAIS010000002.1"/>
</dbReference>
<comment type="similarity">
    <text evidence="1">Belongs to the FGGY kinase family.</text>
</comment>
<dbReference type="InterPro" id="IPR043129">
    <property type="entry name" value="ATPase_NBD"/>
</dbReference>
<keyword evidence="4 7" id="KW-0418">Kinase</keyword>
<evidence type="ECO:0000259" key="6">
    <source>
        <dbReference type="Pfam" id="PF02782"/>
    </source>
</evidence>
<dbReference type="PANTHER" id="PTHR43095">
    <property type="entry name" value="SUGAR KINASE"/>
    <property type="match status" value="1"/>
</dbReference>
<dbReference type="InterPro" id="IPR050406">
    <property type="entry name" value="FGGY_Carb_Kinase"/>
</dbReference>
<evidence type="ECO:0000256" key="3">
    <source>
        <dbReference type="ARBA" id="ARBA00022679"/>
    </source>
</evidence>
<dbReference type="GO" id="GO:0016301">
    <property type="term" value="F:kinase activity"/>
    <property type="evidence" value="ECO:0007669"/>
    <property type="project" value="UniProtKB-KW"/>
</dbReference>
<dbReference type="PIRSF" id="PIRSF000538">
    <property type="entry name" value="GlpK"/>
    <property type="match status" value="1"/>
</dbReference>
<dbReference type="Proteomes" id="UP001597280">
    <property type="component" value="Unassembled WGS sequence"/>
</dbReference>
<proteinExistence type="inferred from homology"/>
<reference evidence="8" key="1">
    <citation type="journal article" date="2019" name="Int. J. Syst. Evol. Microbiol.">
        <title>The Global Catalogue of Microorganisms (GCM) 10K type strain sequencing project: providing services to taxonomists for standard genome sequencing and annotation.</title>
        <authorList>
            <consortium name="The Broad Institute Genomics Platform"/>
            <consortium name="The Broad Institute Genome Sequencing Center for Infectious Disease"/>
            <person name="Wu L."/>
            <person name="Ma J."/>
        </authorList>
    </citation>
    <scope>NUCLEOTIDE SEQUENCE [LARGE SCALE GENOMIC DNA]</scope>
    <source>
        <strain evidence="8">JCM 11650</strain>
    </source>
</reference>
<dbReference type="Pfam" id="PF00370">
    <property type="entry name" value="FGGY_N"/>
    <property type="match status" value="1"/>
</dbReference>
<evidence type="ECO:0000313" key="7">
    <source>
        <dbReference type="EMBL" id="MFD1834068.1"/>
    </source>
</evidence>
<evidence type="ECO:0000313" key="8">
    <source>
        <dbReference type="Proteomes" id="UP001597280"/>
    </source>
</evidence>
<evidence type="ECO:0000259" key="5">
    <source>
        <dbReference type="Pfam" id="PF00370"/>
    </source>
</evidence>
<dbReference type="Pfam" id="PF02782">
    <property type="entry name" value="FGGY_C"/>
    <property type="match status" value="1"/>
</dbReference>
<keyword evidence="8" id="KW-1185">Reference proteome</keyword>
<name>A0ABW4PUL5_9MICO</name>
<dbReference type="SUPFAM" id="SSF53067">
    <property type="entry name" value="Actin-like ATPase domain"/>
    <property type="match status" value="2"/>
</dbReference>
<gene>
    <name evidence="7" type="ORF">ACFSDA_03170</name>
</gene>
<evidence type="ECO:0000256" key="2">
    <source>
        <dbReference type="ARBA" id="ARBA00022629"/>
    </source>
</evidence>
<dbReference type="InterPro" id="IPR018484">
    <property type="entry name" value="FGGY_N"/>
</dbReference>
<keyword evidence="2" id="KW-0859">Xylose metabolism</keyword>
<dbReference type="InterPro" id="IPR000577">
    <property type="entry name" value="Carb_kinase_FGGY"/>
</dbReference>
<dbReference type="InterPro" id="IPR018485">
    <property type="entry name" value="FGGY_C"/>
</dbReference>
<comment type="caution">
    <text evidence="7">The sequence shown here is derived from an EMBL/GenBank/DDBJ whole genome shotgun (WGS) entry which is preliminary data.</text>
</comment>
<dbReference type="Gene3D" id="3.30.420.40">
    <property type="match status" value="2"/>
</dbReference>
<accession>A0ABW4PUL5</accession>
<keyword evidence="3" id="KW-0808">Transferase</keyword>
<feature type="domain" description="Carbohydrate kinase FGGY N-terminal" evidence="5">
    <location>
        <begin position="5"/>
        <end position="246"/>
    </location>
</feature>
<dbReference type="EMBL" id="JBHUFL010000002">
    <property type="protein sequence ID" value="MFD1834068.1"/>
    <property type="molecule type" value="Genomic_DNA"/>
</dbReference>
<evidence type="ECO:0000256" key="1">
    <source>
        <dbReference type="ARBA" id="ARBA00009156"/>
    </source>
</evidence>
<sequence>MIGLLCLDLGTSSVKAALIDLGGRTLAVGSAAYATTSLPGGGEEQEPEDWLRAARTAIGQATTAGIEVAALCLTGQMQDLVLEGGHGALRPAVLYTDQRAAPDSQQLRTALAAEGTDWDAATGNRQDPSSCAAMFRRLARTEPEATARAHGLTFGPAGHLAARLGAGLWCDLTTASTTGLLDATTRDWHPGVARAAGLDPALLPRLTRGHGQMVGRTDARARDLLGLEVGVPIVLAPGDAGAAALGVTGTAPGKDHASLGTSGWIASIRPRGTGPDPAPFNPASHRLALGEDELLISAVLAGGAAAAWARDAYLGGMDAQAADALLAERERNRGRGPTGLLVLPSLGGERFPVRDDALRGAVLGLHAGTGPAELYAGTLEGVALALSHALDPARAGEELTVVGGGAASAPWRRILADVTGRTVRSLFAPGADATLLGTAIAGAEALGLGHAIAPLAERKGELTAPDPAAVQAFAALRPAHRALYDAAARIGELAARA</sequence>
<protein>
    <submittedName>
        <fullName evidence="7">FGGY family carbohydrate kinase</fullName>
    </submittedName>
</protein>
<evidence type="ECO:0000256" key="4">
    <source>
        <dbReference type="ARBA" id="ARBA00022777"/>
    </source>
</evidence>
<dbReference type="PANTHER" id="PTHR43095:SF5">
    <property type="entry name" value="XYLULOSE KINASE"/>
    <property type="match status" value="1"/>
</dbReference>